<evidence type="ECO:0000256" key="10">
    <source>
        <dbReference type="SAM" id="Phobius"/>
    </source>
</evidence>
<feature type="transmembrane region" description="Helical" evidence="10">
    <location>
        <begin position="167"/>
        <end position="184"/>
    </location>
</feature>
<evidence type="ECO:0000256" key="6">
    <source>
        <dbReference type="ARBA" id="ARBA00022475"/>
    </source>
</evidence>
<feature type="transmembrane region" description="Helical" evidence="10">
    <location>
        <begin position="140"/>
        <end position="160"/>
    </location>
</feature>
<feature type="transmembrane region" description="Helical" evidence="10">
    <location>
        <begin position="46"/>
        <end position="65"/>
    </location>
</feature>
<feature type="transmembrane region" description="Helical" evidence="10">
    <location>
        <begin position="20"/>
        <end position="39"/>
    </location>
</feature>
<dbReference type="GO" id="GO:0005886">
    <property type="term" value="C:plasma membrane"/>
    <property type="evidence" value="ECO:0007669"/>
    <property type="project" value="UniProtKB-SubCell"/>
</dbReference>
<evidence type="ECO:0000256" key="3">
    <source>
        <dbReference type="ARBA" id="ARBA00006669"/>
    </source>
</evidence>
<dbReference type="AlphaFoldDB" id="A0A1G9GIG9"/>
<dbReference type="Pfam" id="PF04973">
    <property type="entry name" value="NMN_transporter"/>
    <property type="match status" value="1"/>
</dbReference>
<evidence type="ECO:0000256" key="5">
    <source>
        <dbReference type="ARBA" id="ARBA00022448"/>
    </source>
</evidence>
<organism evidence="11 12">
    <name type="scientific">Catalinimonas alkaloidigena</name>
    <dbReference type="NCBI Taxonomy" id="1075417"/>
    <lineage>
        <taxon>Bacteria</taxon>
        <taxon>Pseudomonadati</taxon>
        <taxon>Bacteroidota</taxon>
        <taxon>Cytophagia</taxon>
        <taxon>Cytophagales</taxon>
        <taxon>Catalimonadaceae</taxon>
        <taxon>Catalinimonas</taxon>
    </lineage>
</organism>
<protein>
    <recommendedName>
        <fullName evidence="4">Nicotinamide riboside transporter PnuC</fullName>
    </recommendedName>
</protein>
<dbReference type="STRING" id="1075417.SAMN05421823_104120"/>
<gene>
    <name evidence="11" type="ORF">SAMN05421823_104120</name>
</gene>
<evidence type="ECO:0000256" key="8">
    <source>
        <dbReference type="ARBA" id="ARBA00022989"/>
    </source>
</evidence>
<dbReference type="InterPro" id="IPR006419">
    <property type="entry name" value="NMN_transpt_PnuC"/>
</dbReference>
<dbReference type="RefSeq" id="WP_089681958.1">
    <property type="nucleotide sequence ID" value="NZ_FNFO01000004.1"/>
</dbReference>
<keyword evidence="5" id="KW-0813">Transport</keyword>
<feature type="transmembrane region" description="Helical" evidence="10">
    <location>
        <begin position="190"/>
        <end position="211"/>
    </location>
</feature>
<keyword evidence="9 10" id="KW-0472">Membrane</keyword>
<dbReference type="NCBIfam" id="TIGR01528">
    <property type="entry name" value="NMN_trans_PnuC"/>
    <property type="match status" value="1"/>
</dbReference>
<evidence type="ECO:0000256" key="1">
    <source>
        <dbReference type="ARBA" id="ARBA00002672"/>
    </source>
</evidence>
<evidence type="ECO:0000256" key="2">
    <source>
        <dbReference type="ARBA" id="ARBA00004651"/>
    </source>
</evidence>
<accession>A0A1G9GIG9</accession>
<feature type="transmembrane region" description="Helical" evidence="10">
    <location>
        <begin position="71"/>
        <end position="86"/>
    </location>
</feature>
<sequence>MELLNTLTDVQAPLVDVWGYPLSFIELVGTVTGLVSVVYAARAQVLTWPFGVVNVLAFMIIFYQVHLYSDMLLQVYFLTVTLYGWQQWQKKKADSVRIAWLSARQQALAGAMVVGGTLLLGAAMQRVHVWLPQWFVQPAAYPWADAFTTSASVVATVLLARKRLEAWVLWVLVDAVSCVLYFQKEIRLMALEYVIFLLIALYGGVQWYLMLHDETRVRFR</sequence>
<keyword evidence="6" id="KW-1003">Cell membrane</keyword>
<keyword evidence="12" id="KW-1185">Reference proteome</keyword>
<evidence type="ECO:0000313" key="11">
    <source>
        <dbReference type="EMBL" id="SDL00474.1"/>
    </source>
</evidence>
<keyword evidence="7 10" id="KW-0812">Transmembrane</keyword>
<keyword evidence="8 10" id="KW-1133">Transmembrane helix</keyword>
<name>A0A1G9GIG9_9BACT</name>
<dbReference type="PANTHER" id="PTHR36122">
    <property type="entry name" value="NICOTINAMIDE RIBOSIDE TRANSPORTER PNUC"/>
    <property type="match status" value="1"/>
</dbReference>
<evidence type="ECO:0000313" key="12">
    <source>
        <dbReference type="Proteomes" id="UP000198510"/>
    </source>
</evidence>
<dbReference type="GO" id="GO:0034257">
    <property type="term" value="F:nicotinamide riboside transmembrane transporter activity"/>
    <property type="evidence" value="ECO:0007669"/>
    <property type="project" value="InterPro"/>
</dbReference>
<dbReference type="OrthoDB" id="9791248at2"/>
<proteinExistence type="inferred from homology"/>
<evidence type="ECO:0000256" key="7">
    <source>
        <dbReference type="ARBA" id="ARBA00022692"/>
    </source>
</evidence>
<dbReference type="PANTHER" id="PTHR36122:SF2">
    <property type="entry name" value="NICOTINAMIDE RIBOSIDE TRANSPORTER PNUC"/>
    <property type="match status" value="1"/>
</dbReference>
<reference evidence="11 12" key="1">
    <citation type="submission" date="2016-10" db="EMBL/GenBank/DDBJ databases">
        <authorList>
            <person name="de Groot N.N."/>
        </authorList>
    </citation>
    <scope>NUCLEOTIDE SEQUENCE [LARGE SCALE GENOMIC DNA]</scope>
    <source>
        <strain evidence="11 12">DSM 25186</strain>
    </source>
</reference>
<dbReference type="EMBL" id="FNFO01000004">
    <property type="protein sequence ID" value="SDL00474.1"/>
    <property type="molecule type" value="Genomic_DNA"/>
</dbReference>
<feature type="transmembrane region" description="Helical" evidence="10">
    <location>
        <begin position="107"/>
        <end position="128"/>
    </location>
</feature>
<evidence type="ECO:0000256" key="4">
    <source>
        <dbReference type="ARBA" id="ARBA00017522"/>
    </source>
</evidence>
<comment type="subcellular location">
    <subcellularLocation>
        <location evidence="2">Cell membrane</location>
        <topology evidence="2">Multi-pass membrane protein</topology>
    </subcellularLocation>
</comment>
<comment type="similarity">
    <text evidence="3">Belongs to the nicotinamide ribonucleoside (NR) uptake permease (TC 4.B.1) family.</text>
</comment>
<dbReference type="Proteomes" id="UP000198510">
    <property type="component" value="Unassembled WGS sequence"/>
</dbReference>
<comment type="function">
    <text evidence="1">Required for nicotinamide riboside transport across the inner membrane.</text>
</comment>
<evidence type="ECO:0000256" key="9">
    <source>
        <dbReference type="ARBA" id="ARBA00023136"/>
    </source>
</evidence>